<keyword evidence="11" id="KW-1185">Reference proteome</keyword>
<evidence type="ECO:0000256" key="3">
    <source>
        <dbReference type="ARBA" id="ARBA00022490"/>
    </source>
</evidence>
<evidence type="ECO:0000256" key="1">
    <source>
        <dbReference type="ARBA" id="ARBA00004496"/>
    </source>
</evidence>
<dbReference type="Proteomes" id="UP000295375">
    <property type="component" value="Unassembled WGS sequence"/>
</dbReference>
<feature type="domain" description="Tyr recombinase" evidence="9">
    <location>
        <begin position="237"/>
        <end position="450"/>
    </location>
</feature>
<name>A0A4R6UQ55_9GAMM</name>
<dbReference type="InterPro" id="IPR004107">
    <property type="entry name" value="Integrase_SAM-like_N"/>
</dbReference>
<proteinExistence type="inferred from homology"/>
<dbReference type="Pfam" id="PF13495">
    <property type="entry name" value="Phage_int_SAM_4"/>
    <property type="match status" value="1"/>
</dbReference>
<dbReference type="Gene3D" id="1.10.443.10">
    <property type="entry name" value="Intergrase catalytic core"/>
    <property type="match status" value="1"/>
</dbReference>
<keyword evidence="6" id="KW-0233">DNA recombination</keyword>
<dbReference type="InterPro" id="IPR011010">
    <property type="entry name" value="DNA_brk_join_enz"/>
</dbReference>
<comment type="similarity">
    <text evidence="2">Belongs to the 'phage' integrase family.</text>
</comment>
<dbReference type="CDD" id="cd01193">
    <property type="entry name" value="INT_IntI_C"/>
    <property type="match status" value="1"/>
</dbReference>
<accession>A0A4R6UQ55</accession>
<dbReference type="FunFam" id="1.10.443.10:FF:000007">
    <property type="entry name" value="Tyrosine recombinase XerC"/>
    <property type="match status" value="1"/>
</dbReference>
<dbReference type="GO" id="GO:0003677">
    <property type="term" value="F:DNA binding"/>
    <property type="evidence" value="ECO:0007669"/>
    <property type="project" value="UniProtKB-KW"/>
</dbReference>
<protein>
    <submittedName>
        <fullName evidence="10">Integron integrase</fullName>
    </submittedName>
</protein>
<comment type="function">
    <text evidence="7">Site-specific tyrosine recombinase, which acts by catalyzing the cutting and rejoining of the recombining DNA molecules. The XerC-XerD complex is essential to convert dimers of the bacterial chromosome into monomers to permit their segregation at cell division. It also contributes to the segregational stability of plasmids.</text>
</comment>
<dbReference type="PROSITE" id="PS51898">
    <property type="entry name" value="TYR_RECOMBINASE"/>
    <property type="match status" value="1"/>
</dbReference>
<dbReference type="RefSeq" id="WP_133589345.1">
    <property type="nucleotide sequence ID" value="NZ_CP037953.1"/>
</dbReference>
<comment type="caution">
    <text evidence="10">The sequence shown here is derived from an EMBL/GenBank/DDBJ whole genome shotgun (WGS) entry which is preliminary data.</text>
</comment>
<dbReference type="GO" id="GO:0005737">
    <property type="term" value="C:cytoplasm"/>
    <property type="evidence" value="ECO:0007669"/>
    <property type="project" value="UniProtKB-SubCell"/>
</dbReference>
<evidence type="ECO:0000256" key="5">
    <source>
        <dbReference type="ARBA" id="ARBA00023125"/>
    </source>
</evidence>
<evidence type="ECO:0000256" key="6">
    <source>
        <dbReference type="ARBA" id="ARBA00023172"/>
    </source>
</evidence>
<dbReference type="InterPro" id="IPR013762">
    <property type="entry name" value="Integrase-like_cat_sf"/>
</dbReference>
<reference evidence="10 11" key="1">
    <citation type="submission" date="2019-03" db="EMBL/GenBank/DDBJ databases">
        <title>Genomic Encyclopedia of Type Strains, Phase IV (KMG-IV): sequencing the most valuable type-strain genomes for metagenomic binning, comparative biology and taxonomic classification.</title>
        <authorList>
            <person name="Goeker M."/>
        </authorList>
    </citation>
    <scope>NUCLEOTIDE SEQUENCE [LARGE SCALE GENOMIC DNA]</scope>
    <source>
        <strain evidence="10 11">DSM 103792</strain>
    </source>
</reference>
<dbReference type="Gene3D" id="1.10.150.130">
    <property type="match status" value="1"/>
</dbReference>
<dbReference type="PANTHER" id="PTHR30349:SF64">
    <property type="entry name" value="PROPHAGE INTEGRASE INTD-RELATED"/>
    <property type="match status" value="1"/>
</dbReference>
<dbReference type="OrthoDB" id="9801717at2"/>
<evidence type="ECO:0000256" key="7">
    <source>
        <dbReference type="ARBA" id="ARBA00037721"/>
    </source>
</evidence>
<comment type="subcellular location">
    <subcellularLocation>
        <location evidence="1">Cytoplasm</location>
    </subcellularLocation>
</comment>
<organism evidence="10 11">
    <name type="scientific">Permianibacter aggregans</name>
    <dbReference type="NCBI Taxonomy" id="1510150"/>
    <lineage>
        <taxon>Bacteria</taxon>
        <taxon>Pseudomonadati</taxon>
        <taxon>Pseudomonadota</taxon>
        <taxon>Gammaproteobacteria</taxon>
        <taxon>Pseudomonadales</taxon>
        <taxon>Pseudomonadaceae</taxon>
        <taxon>Permianibacter</taxon>
    </lineage>
</organism>
<sequence>MERQVSEAEKRFWDKYLAQLDRYGVRAHQRRHYVKVSEHYLSLNTDKKLRLHGADDINSYFHFLAGLRLLSWQFKQRIWAIRHLFKLTNPQLERGFDWRAWIAQAEALPKEHPTVARENDPIADSLIPEPVVSHLAPELIRQEIEKLKLVLRAGDYAIRTEQSYILWLRKFFRFCDKVGESIGADDVSRYLTFLAVRQHVSSSTQALVLNAIVYYWRHILKRDPEHLQFSRSNRPQRLPVVLSQDEVMRLLTQLRGVNHLLGSLLYGTGMRLMEAIRLRVQDVDFAYQQITVRDGKGKKDRVVPLPQSLVPRLQQQLAQTKALHEQDLRNGGGDVFLPSALARKHPKAAYDWRWQYIFPSAALSTDPRSKHVRRHHLHETGLQRAIKNASTAAQISKRVSPHTLRHCFATHLLEAGHDIRTVQELLGHANVATTMIYTHVLNKGGRGVASPLDRLLGAKHVKEAAAVYGLSAAFT</sequence>
<evidence type="ECO:0000313" key="10">
    <source>
        <dbReference type="EMBL" id="TDQ49062.1"/>
    </source>
</evidence>
<evidence type="ECO:0000313" key="11">
    <source>
        <dbReference type="Proteomes" id="UP000295375"/>
    </source>
</evidence>
<gene>
    <name evidence="10" type="ORF">EV696_10536</name>
</gene>
<keyword evidence="5" id="KW-0238">DNA-binding</keyword>
<dbReference type="InterPro" id="IPR050090">
    <property type="entry name" value="Tyrosine_recombinase_XerCD"/>
</dbReference>
<dbReference type="AlphaFoldDB" id="A0A4R6UQ55"/>
<dbReference type="GO" id="GO:0015074">
    <property type="term" value="P:DNA integration"/>
    <property type="evidence" value="ECO:0007669"/>
    <property type="project" value="UniProtKB-KW"/>
</dbReference>
<dbReference type="GO" id="GO:0006310">
    <property type="term" value="P:DNA recombination"/>
    <property type="evidence" value="ECO:0007669"/>
    <property type="project" value="UniProtKB-KW"/>
</dbReference>
<evidence type="ECO:0000256" key="2">
    <source>
        <dbReference type="ARBA" id="ARBA00008857"/>
    </source>
</evidence>
<dbReference type="EMBL" id="SNYM01000005">
    <property type="protein sequence ID" value="TDQ49062.1"/>
    <property type="molecule type" value="Genomic_DNA"/>
</dbReference>
<dbReference type="InterPro" id="IPR010998">
    <property type="entry name" value="Integrase_recombinase_N"/>
</dbReference>
<dbReference type="InterPro" id="IPR011946">
    <property type="entry name" value="Integrase_integron-type"/>
</dbReference>
<keyword evidence="4" id="KW-0229">DNA integration</keyword>
<dbReference type="SUPFAM" id="SSF56349">
    <property type="entry name" value="DNA breaking-rejoining enzymes"/>
    <property type="match status" value="1"/>
</dbReference>
<keyword evidence="3" id="KW-0963">Cytoplasm</keyword>
<evidence type="ECO:0000256" key="8">
    <source>
        <dbReference type="ARBA" id="ARBA00038613"/>
    </source>
</evidence>
<evidence type="ECO:0000256" key="4">
    <source>
        <dbReference type="ARBA" id="ARBA00022908"/>
    </source>
</evidence>
<dbReference type="InterPro" id="IPR002104">
    <property type="entry name" value="Integrase_catalytic"/>
</dbReference>
<comment type="subunit">
    <text evidence="8">Forms a cyclic heterotetrameric complex composed of two molecules of XerC and two molecules of XerD.</text>
</comment>
<dbReference type="NCBIfam" id="TIGR02249">
    <property type="entry name" value="integrase_gron"/>
    <property type="match status" value="1"/>
</dbReference>
<dbReference type="Pfam" id="PF00589">
    <property type="entry name" value="Phage_integrase"/>
    <property type="match status" value="1"/>
</dbReference>
<dbReference type="PANTHER" id="PTHR30349">
    <property type="entry name" value="PHAGE INTEGRASE-RELATED"/>
    <property type="match status" value="1"/>
</dbReference>
<evidence type="ECO:0000259" key="9">
    <source>
        <dbReference type="PROSITE" id="PS51898"/>
    </source>
</evidence>